<organism evidence="4">
    <name type="scientific">viral metagenome</name>
    <dbReference type="NCBI Taxonomy" id="1070528"/>
    <lineage>
        <taxon>unclassified sequences</taxon>
        <taxon>metagenomes</taxon>
        <taxon>organismal metagenomes</taxon>
    </lineage>
</organism>
<evidence type="ECO:0000313" key="2">
    <source>
        <dbReference type="EMBL" id="QJA66461.1"/>
    </source>
</evidence>
<dbReference type="EMBL" id="MT141555">
    <property type="protein sequence ID" value="QJA66461.1"/>
    <property type="molecule type" value="Genomic_DNA"/>
</dbReference>
<name>A0A6M3Y302_9ZZZZ</name>
<feature type="compositionally biased region" description="Basic and acidic residues" evidence="1">
    <location>
        <begin position="69"/>
        <end position="94"/>
    </location>
</feature>
<dbReference type="EMBL" id="MT144624">
    <property type="protein sequence ID" value="QJH95640.1"/>
    <property type="molecule type" value="Genomic_DNA"/>
</dbReference>
<dbReference type="EMBL" id="MT145188">
    <property type="protein sequence ID" value="QJI04619.1"/>
    <property type="molecule type" value="Genomic_DNA"/>
</dbReference>
<reference evidence="4" key="1">
    <citation type="submission" date="2020-03" db="EMBL/GenBank/DDBJ databases">
        <title>The deep terrestrial virosphere.</title>
        <authorList>
            <person name="Holmfeldt K."/>
            <person name="Nilsson E."/>
            <person name="Simone D."/>
            <person name="Lopez-Fernandez M."/>
            <person name="Wu X."/>
            <person name="de Brujin I."/>
            <person name="Lundin D."/>
            <person name="Andersson A."/>
            <person name="Bertilsson S."/>
            <person name="Dopson M."/>
        </authorList>
    </citation>
    <scope>NUCLEOTIDE SEQUENCE</scope>
    <source>
        <strain evidence="4">MM415A00105</strain>
        <strain evidence="2">MM415B00347</strain>
        <strain evidence="3">TM448B00479</strain>
    </source>
</reference>
<evidence type="ECO:0000313" key="4">
    <source>
        <dbReference type="EMBL" id="QJI04619.1"/>
    </source>
</evidence>
<gene>
    <name evidence="4" type="ORF">MM415A00105_0011</name>
    <name evidence="2" type="ORF">MM415B00347_0029</name>
    <name evidence="3" type="ORF">TM448B00479_0049</name>
</gene>
<feature type="compositionally biased region" description="Low complexity" evidence="1">
    <location>
        <begin position="32"/>
        <end position="66"/>
    </location>
</feature>
<feature type="compositionally biased region" description="Acidic residues" evidence="1">
    <location>
        <begin position="109"/>
        <end position="121"/>
    </location>
</feature>
<protein>
    <submittedName>
        <fullName evidence="4">Uncharacterized protein</fullName>
    </submittedName>
</protein>
<dbReference type="AlphaFoldDB" id="A0A6M3Y302"/>
<feature type="region of interest" description="Disordered" evidence="1">
    <location>
        <begin position="226"/>
        <end position="279"/>
    </location>
</feature>
<accession>A0A6M3Y302</accession>
<sequence>MVDIKEIQLQVDEMSKTFGEPGLAEDLKTDPPETNAPGTTAPATSAPPTEAPATKAPATAAPATEAPAEDPRDKEIRDLREKLALGETKHEPKPTKAPPTKAPSTEAPISDEDFLGETDLDDLTRDPKLFNQVLNKIYKKAREDARSDFRKSDELIIRSMPDIVKNNIALISKLKEVNEKFYNDNKDLVPFKKVVGAVFEELISASPNKSYEELLPEVSKTTRERLELHKAANRGSNDKDDRGNPPNLPRKKGSPRQTTKPDTTPLLGELDEMDKVLQY</sequence>
<feature type="compositionally biased region" description="Basic and acidic residues" evidence="1">
    <location>
        <begin position="226"/>
        <end position="243"/>
    </location>
</feature>
<feature type="region of interest" description="Disordered" evidence="1">
    <location>
        <begin position="13"/>
        <end position="122"/>
    </location>
</feature>
<evidence type="ECO:0000313" key="3">
    <source>
        <dbReference type="EMBL" id="QJH95640.1"/>
    </source>
</evidence>
<evidence type="ECO:0000256" key="1">
    <source>
        <dbReference type="SAM" id="MobiDB-lite"/>
    </source>
</evidence>
<proteinExistence type="predicted"/>